<evidence type="ECO:0000313" key="3">
    <source>
        <dbReference type="EMBL" id="MBP2025600.1"/>
    </source>
</evidence>
<dbReference type="PANTHER" id="PTHR36566">
    <property type="entry name" value="NICKEL INSERTION PROTEIN-RELATED"/>
    <property type="match status" value="1"/>
</dbReference>
<evidence type="ECO:0000313" key="4">
    <source>
        <dbReference type="Proteomes" id="UP001519306"/>
    </source>
</evidence>
<dbReference type="RefSeq" id="WP_210060889.1">
    <property type="nucleotide sequence ID" value="NZ_JAGGLJ010000009.1"/>
</dbReference>
<dbReference type="Proteomes" id="UP001519306">
    <property type="component" value="Unassembled WGS sequence"/>
</dbReference>
<evidence type="ECO:0000256" key="2">
    <source>
        <dbReference type="SAM" id="MobiDB-lite"/>
    </source>
</evidence>
<dbReference type="InterPro" id="IPR002822">
    <property type="entry name" value="Ni_insertion"/>
</dbReference>
<feature type="region of interest" description="Disordered" evidence="2">
    <location>
        <begin position="97"/>
        <end position="121"/>
    </location>
</feature>
<dbReference type="Pfam" id="PF01969">
    <property type="entry name" value="Ni_insertion"/>
    <property type="match status" value="1"/>
</dbReference>
<evidence type="ECO:0000256" key="1">
    <source>
        <dbReference type="ARBA" id="ARBA00022596"/>
    </source>
</evidence>
<name>A0ABS4KCW1_9FIRM</name>
<dbReference type="PANTHER" id="PTHR36566:SF1">
    <property type="entry name" value="PYRIDINIUM-3,5-BISTHIOCARBOXYLIC ACID MONONUCLEOTIDE NICKEL INSERTION PROTEIN"/>
    <property type="match status" value="1"/>
</dbReference>
<dbReference type="EMBL" id="JAGGLJ010000009">
    <property type="protein sequence ID" value="MBP2025600.1"/>
    <property type="molecule type" value="Genomic_DNA"/>
</dbReference>
<protein>
    <submittedName>
        <fullName evidence="3">Uncharacterized protein (DUF111 family)</fullName>
    </submittedName>
</protein>
<keyword evidence="1" id="KW-0533">Nickel</keyword>
<organism evidence="3 4">
    <name type="scientific">Peptoniphilus stercorisuis</name>
    <dbReference type="NCBI Taxonomy" id="1436965"/>
    <lineage>
        <taxon>Bacteria</taxon>
        <taxon>Bacillati</taxon>
        <taxon>Bacillota</taxon>
        <taxon>Tissierellia</taxon>
        <taxon>Tissierellales</taxon>
        <taxon>Peptoniphilaceae</taxon>
        <taxon>Peptoniphilus</taxon>
    </lineage>
</organism>
<gene>
    <name evidence="3" type="ORF">J2Z71_001143</name>
</gene>
<sequence length="323" mass="36568">MDLYFELYSGIAGDMTIGALLDLGASREKLEHALNSMDFGEYELVFERTLKKGIDAYNFDVLLKEGHHHNHEDHEHCHNHEGHEHCHNHEGHEHCHNHEGHEHHHNDENHEHCHNHEGHEHHYSHEEDVHCHNHENHEHHHIHEGHHVHRNLDDIIKIIDSGDFSENAKKNAKKIFNIIADAESIAHGVEKSEVHFHEVGAIDSIIDIVGVCVLIDDLNPEHIYSSELFEGVGFVKCAHGSMPVPAPAVLNIIRANNLSLNIINDYGEHITPTGAAIIACFSEGLPEESFKIKNIGIGAGNRDFENSTNILRVMEIESAKKKL</sequence>
<keyword evidence="4" id="KW-1185">Reference proteome</keyword>
<comment type="caution">
    <text evidence="3">The sequence shown here is derived from an EMBL/GenBank/DDBJ whole genome shotgun (WGS) entry which is preliminary data.</text>
</comment>
<proteinExistence type="predicted"/>
<accession>A0ABS4KCW1</accession>
<reference evidence="3 4" key="1">
    <citation type="submission" date="2021-03" db="EMBL/GenBank/DDBJ databases">
        <title>Genomic Encyclopedia of Type Strains, Phase IV (KMG-IV): sequencing the most valuable type-strain genomes for metagenomic binning, comparative biology and taxonomic classification.</title>
        <authorList>
            <person name="Goeker M."/>
        </authorList>
    </citation>
    <scope>NUCLEOTIDE SEQUENCE [LARGE SCALE GENOMIC DNA]</scope>
    <source>
        <strain evidence="3 4">DSM 27563</strain>
    </source>
</reference>